<proteinExistence type="predicted"/>
<dbReference type="Proteomes" id="UP000193884">
    <property type="component" value="Unassembled WGS sequence"/>
</dbReference>
<dbReference type="EMBL" id="NAFI01000169">
    <property type="protein sequence ID" value="OSJ11375.1"/>
    <property type="molecule type" value="Genomic_DNA"/>
</dbReference>
<protein>
    <submittedName>
        <fullName evidence="2">Uncharacterized protein</fullName>
    </submittedName>
</protein>
<accession>A0A1X3GK19</accession>
<keyword evidence="5" id="KW-1185">Reference proteome</keyword>
<dbReference type="EMBL" id="NAFK01000158">
    <property type="protein sequence ID" value="OSJ29193.1"/>
    <property type="molecule type" value="Genomic_DNA"/>
</dbReference>
<dbReference type="Proteomes" id="UP000193553">
    <property type="component" value="Unassembled WGS sequence"/>
</dbReference>
<evidence type="ECO:0000313" key="2">
    <source>
        <dbReference type="EMBL" id="OSJ11375.1"/>
    </source>
</evidence>
<dbReference type="AlphaFoldDB" id="A0A1X3GK19"/>
<evidence type="ECO:0000313" key="5">
    <source>
        <dbReference type="Proteomes" id="UP000193884"/>
    </source>
</evidence>
<sequence length="137" mass="14264">MHHGGCKGPDEARARTAGLRVRALQGPAAQTSAENAASASNDAADAVTKINEFKGIYYGGLTADPATDPLGAAPNAGDFYFNTVSKKFRSYDGTAWTDMVSVGTLKRFIFSATAGQTTFTGADAFAKTLAYRSGIAE</sequence>
<evidence type="ECO:0000313" key="4">
    <source>
        <dbReference type="Proteomes" id="UP000193553"/>
    </source>
</evidence>
<feature type="compositionally biased region" description="Low complexity" evidence="1">
    <location>
        <begin position="28"/>
        <end position="42"/>
    </location>
</feature>
<organism evidence="2 4">
    <name type="scientific">Bradyrhizobium canariense</name>
    <dbReference type="NCBI Taxonomy" id="255045"/>
    <lineage>
        <taxon>Bacteria</taxon>
        <taxon>Pseudomonadati</taxon>
        <taxon>Pseudomonadota</taxon>
        <taxon>Alphaproteobacteria</taxon>
        <taxon>Hyphomicrobiales</taxon>
        <taxon>Nitrobacteraceae</taxon>
        <taxon>Bradyrhizobium</taxon>
    </lineage>
</organism>
<reference evidence="4 5" key="1">
    <citation type="submission" date="2017-03" db="EMBL/GenBank/DDBJ databases">
        <title>Whole genome sequences of fourteen strains of Bradyrhizobium canariense and one strain of Bradyrhizobium japonicum isolated from Lupinus (Papilionoideae: Genisteae) species in Algeria.</title>
        <authorList>
            <person name="Crovadore J."/>
            <person name="Chekireb D."/>
            <person name="Brachmann A."/>
            <person name="Chablais R."/>
            <person name="Cochard B."/>
            <person name="Lefort F."/>
        </authorList>
    </citation>
    <scope>NUCLEOTIDE SEQUENCE [LARGE SCALE GENOMIC DNA]</scope>
    <source>
        <strain evidence="2 4">UBMA195</strain>
        <strain evidence="3 5">UBMAN05</strain>
    </source>
</reference>
<feature type="region of interest" description="Disordered" evidence="1">
    <location>
        <begin position="23"/>
        <end position="42"/>
    </location>
</feature>
<dbReference type="RefSeq" id="WP_085349543.1">
    <property type="nucleotide sequence ID" value="NZ_NAEX01000167.1"/>
</dbReference>
<name>A0A1X3GK19_9BRAD</name>
<comment type="caution">
    <text evidence="2">The sequence shown here is derived from an EMBL/GenBank/DDBJ whole genome shotgun (WGS) entry which is preliminary data.</text>
</comment>
<evidence type="ECO:0000313" key="3">
    <source>
        <dbReference type="EMBL" id="OSJ29193.1"/>
    </source>
</evidence>
<gene>
    <name evidence="3" type="ORF">BST63_14850</name>
    <name evidence="2" type="ORF">BSZ18_14590</name>
</gene>
<dbReference type="OrthoDB" id="8241180at2"/>
<evidence type="ECO:0000256" key="1">
    <source>
        <dbReference type="SAM" id="MobiDB-lite"/>
    </source>
</evidence>